<dbReference type="InterPro" id="IPR020449">
    <property type="entry name" value="Tscrpt_reg_AraC-type_HTH"/>
</dbReference>
<dbReference type="Pfam" id="PF12833">
    <property type="entry name" value="HTH_18"/>
    <property type="match status" value="1"/>
</dbReference>
<dbReference type="InterPro" id="IPR011051">
    <property type="entry name" value="RmlC_Cupin_sf"/>
</dbReference>
<sequence>MARCNKLQLDVFSDLSERLNYNLKNLQLYVQQGALTPFDKLAEACHWHPDVEFISVLDGYMNFFVNGETVHLDKGNGIFVNSNRMHHGYSYDMTDCKYIVVCINPSLLGNDHWIGKQYWEDKFGPKTEDYIVLTDHECWHRDALISLNKIYDEMHSEKRNPLRLLSMAVGLCANIGDHIEEKNEQTTIDQAWIYVWKMTAFIHGNYENKITLQDIAAAGSVSRSQCCMLFSKYIGRSPNAYLISYRIQKSCEMLLETDRSVSEIALSCGFQSASYYSFVFRKETGIVPHQYRKL</sequence>
<dbReference type="EMBL" id="VNJJ01000003">
    <property type="protein sequence ID" value="TVY02108.1"/>
    <property type="molecule type" value="Genomic_DNA"/>
</dbReference>
<keyword evidence="1" id="KW-0805">Transcription regulation</keyword>
<dbReference type="SUPFAM" id="SSF46689">
    <property type="entry name" value="Homeodomain-like"/>
    <property type="match status" value="2"/>
</dbReference>
<evidence type="ECO:0000256" key="3">
    <source>
        <dbReference type="ARBA" id="ARBA00023163"/>
    </source>
</evidence>
<dbReference type="GO" id="GO:0043565">
    <property type="term" value="F:sequence-specific DNA binding"/>
    <property type="evidence" value="ECO:0007669"/>
    <property type="project" value="InterPro"/>
</dbReference>
<keyword evidence="6" id="KW-1185">Reference proteome</keyword>
<name>A0A559JQH3_9BACL</name>
<evidence type="ECO:0000313" key="5">
    <source>
        <dbReference type="EMBL" id="TVY02108.1"/>
    </source>
</evidence>
<dbReference type="Gene3D" id="2.60.120.10">
    <property type="entry name" value="Jelly Rolls"/>
    <property type="match status" value="1"/>
</dbReference>
<evidence type="ECO:0000313" key="6">
    <source>
        <dbReference type="Proteomes" id="UP000316330"/>
    </source>
</evidence>
<feature type="domain" description="HTH araC/xylS-type" evidence="4">
    <location>
        <begin position="196"/>
        <end position="294"/>
    </location>
</feature>
<proteinExistence type="predicted"/>
<dbReference type="Proteomes" id="UP000316330">
    <property type="component" value="Unassembled WGS sequence"/>
</dbReference>
<dbReference type="PROSITE" id="PS01124">
    <property type="entry name" value="HTH_ARAC_FAMILY_2"/>
    <property type="match status" value="1"/>
</dbReference>
<dbReference type="PANTHER" id="PTHR43280:SF28">
    <property type="entry name" value="HTH-TYPE TRANSCRIPTIONAL ACTIVATOR RHAS"/>
    <property type="match status" value="1"/>
</dbReference>
<protein>
    <submittedName>
        <fullName evidence="5">Helix-turn-helix domain-containing protein</fullName>
    </submittedName>
</protein>
<dbReference type="InterPro" id="IPR014710">
    <property type="entry name" value="RmlC-like_jellyroll"/>
</dbReference>
<dbReference type="CDD" id="cd02209">
    <property type="entry name" value="cupin_XRE_C"/>
    <property type="match status" value="1"/>
</dbReference>
<organism evidence="5 6">
    <name type="scientific">Cohnella terricola</name>
    <dbReference type="NCBI Taxonomy" id="1289167"/>
    <lineage>
        <taxon>Bacteria</taxon>
        <taxon>Bacillati</taxon>
        <taxon>Bacillota</taxon>
        <taxon>Bacilli</taxon>
        <taxon>Bacillales</taxon>
        <taxon>Paenibacillaceae</taxon>
        <taxon>Cohnella</taxon>
    </lineage>
</organism>
<evidence type="ECO:0000259" key="4">
    <source>
        <dbReference type="PROSITE" id="PS01124"/>
    </source>
</evidence>
<gene>
    <name evidence="5" type="ORF">FPZ45_06600</name>
</gene>
<comment type="caution">
    <text evidence="5">The sequence shown here is derived from an EMBL/GenBank/DDBJ whole genome shotgun (WGS) entry which is preliminary data.</text>
</comment>
<accession>A0A559JQH3</accession>
<dbReference type="Pfam" id="PF07883">
    <property type="entry name" value="Cupin_2"/>
    <property type="match status" value="1"/>
</dbReference>
<evidence type="ECO:0000256" key="1">
    <source>
        <dbReference type="ARBA" id="ARBA00023015"/>
    </source>
</evidence>
<dbReference type="OrthoDB" id="9778008at2"/>
<dbReference type="GO" id="GO:0003700">
    <property type="term" value="F:DNA-binding transcription factor activity"/>
    <property type="evidence" value="ECO:0007669"/>
    <property type="project" value="InterPro"/>
</dbReference>
<dbReference type="AlphaFoldDB" id="A0A559JQH3"/>
<keyword evidence="2" id="KW-0238">DNA-binding</keyword>
<dbReference type="InterPro" id="IPR009057">
    <property type="entry name" value="Homeodomain-like_sf"/>
</dbReference>
<reference evidence="5 6" key="1">
    <citation type="submission" date="2019-07" db="EMBL/GenBank/DDBJ databases">
        <authorList>
            <person name="Kim J."/>
        </authorList>
    </citation>
    <scope>NUCLEOTIDE SEQUENCE [LARGE SCALE GENOMIC DNA]</scope>
    <source>
        <strain evidence="5 6">G13</strain>
    </source>
</reference>
<dbReference type="InterPro" id="IPR013096">
    <property type="entry name" value="Cupin_2"/>
</dbReference>
<evidence type="ECO:0000256" key="2">
    <source>
        <dbReference type="ARBA" id="ARBA00023125"/>
    </source>
</evidence>
<dbReference type="Gene3D" id="1.10.10.60">
    <property type="entry name" value="Homeodomain-like"/>
    <property type="match status" value="2"/>
</dbReference>
<dbReference type="SMART" id="SM00342">
    <property type="entry name" value="HTH_ARAC"/>
    <property type="match status" value="1"/>
</dbReference>
<keyword evidence="3" id="KW-0804">Transcription</keyword>
<dbReference type="SUPFAM" id="SSF51182">
    <property type="entry name" value="RmlC-like cupins"/>
    <property type="match status" value="1"/>
</dbReference>
<dbReference type="InterPro" id="IPR018060">
    <property type="entry name" value="HTH_AraC"/>
</dbReference>
<dbReference type="PRINTS" id="PR00032">
    <property type="entry name" value="HTHARAC"/>
</dbReference>
<dbReference type="PANTHER" id="PTHR43280">
    <property type="entry name" value="ARAC-FAMILY TRANSCRIPTIONAL REGULATOR"/>
    <property type="match status" value="1"/>
</dbReference>